<comment type="similarity">
    <text evidence="1">Belongs to the peptidase S49 family.</text>
</comment>
<feature type="domain" description="Peptidase S49" evidence="2">
    <location>
        <begin position="151"/>
        <end position="275"/>
    </location>
</feature>
<dbReference type="PANTHER" id="PTHR42987:SF4">
    <property type="entry name" value="PROTEASE SOHB-RELATED"/>
    <property type="match status" value="1"/>
</dbReference>
<organism evidence="3">
    <name type="scientific">uncultured Caudovirales phage</name>
    <dbReference type="NCBI Taxonomy" id="2100421"/>
    <lineage>
        <taxon>Viruses</taxon>
        <taxon>Duplodnaviria</taxon>
        <taxon>Heunggongvirae</taxon>
        <taxon>Uroviricota</taxon>
        <taxon>Caudoviricetes</taxon>
        <taxon>Peduoviridae</taxon>
        <taxon>Maltschvirus</taxon>
        <taxon>Maltschvirus maltsch</taxon>
    </lineage>
</organism>
<proteinExistence type="inferred from homology"/>
<sequence length="296" mass="31604">MSQLTRKSQRARISLEANQHQTTSPLIMRSLIKAINGHRPFLVDYQIAKEHLELKSKQGFTDLLSQIFGETPKPYQVGGTYIIPVMGMIGSGLSPLEAFGSADVQKIDDQIDEALAANPKRILFHINSDGGTVEGVEELATKIRSLPMDTIAFSSGSMNSAALWIGAAANRVVVTPSASVGSVGVYVTLVDMSAQAKASGLEVKVIKSGALKGIGIPGAPVTSEQEAYLQQEVNELADTFKASVRMKRKLVKDEDMQGQSFSGKMAAQKGFATGLANSLKDLLVQLEGKGAQITKV</sequence>
<dbReference type="PANTHER" id="PTHR42987">
    <property type="entry name" value="PEPTIDASE S49"/>
    <property type="match status" value="1"/>
</dbReference>
<dbReference type="GO" id="GO:0006508">
    <property type="term" value="P:proteolysis"/>
    <property type="evidence" value="ECO:0007669"/>
    <property type="project" value="UniProtKB-KW"/>
</dbReference>
<keyword evidence="3" id="KW-0378">Hydrolase</keyword>
<evidence type="ECO:0000256" key="1">
    <source>
        <dbReference type="ARBA" id="ARBA00008683"/>
    </source>
</evidence>
<gene>
    <name evidence="3" type="ORF">UFOVP779_27</name>
</gene>
<reference evidence="3" key="1">
    <citation type="submission" date="2020-04" db="EMBL/GenBank/DDBJ databases">
        <authorList>
            <person name="Chiriac C."/>
            <person name="Salcher M."/>
            <person name="Ghai R."/>
            <person name="Kavagutti S V."/>
        </authorList>
    </citation>
    <scope>NUCLEOTIDE SEQUENCE</scope>
</reference>
<dbReference type="EMBL" id="LR796720">
    <property type="protein sequence ID" value="CAB4162297.1"/>
    <property type="molecule type" value="Genomic_DNA"/>
</dbReference>
<protein>
    <submittedName>
        <fullName evidence="3">SppA Periplasmic serine proteases (ClpP class)</fullName>
    </submittedName>
</protein>
<dbReference type="InterPro" id="IPR002142">
    <property type="entry name" value="Peptidase_S49"/>
</dbReference>
<dbReference type="InterPro" id="IPR033855">
    <property type="entry name" value="Protein_C"/>
</dbReference>
<dbReference type="Pfam" id="PF01343">
    <property type="entry name" value="Peptidase_S49"/>
    <property type="match status" value="1"/>
</dbReference>
<accession>A0A6J5NTG7</accession>
<keyword evidence="3" id="KW-0645">Protease</keyword>
<evidence type="ECO:0000259" key="2">
    <source>
        <dbReference type="Pfam" id="PF01343"/>
    </source>
</evidence>
<dbReference type="Gene3D" id="3.90.226.10">
    <property type="entry name" value="2-enoyl-CoA Hydratase, Chain A, domain 1"/>
    <property type="match status" value="1"/>
</dbReference>
<name>A0A6J5NTG7_9CAUD</name>
<evidence type="ECO:0000313" key="3">
    <source>
        <dbReference type="EMBL" id="CAB4162297.1"/>
    </source>
</evidence>
<dbReference type="InterPro" id="IPR029045">
    <property type="entry name" value="ClpP/crotonase-like_dom_sf"/>
</dbReference>
<dbReference type="CDD" id="cd07022">
    <property type="entry name" value="S49_Sppa_36K_type"/>
    <property type="match status" value="1"/>
</dbReference>
<dbReference type="SUPFAM" id="SSF52096">
    <property type="entry name" value="ClpP/crotonase"/>
    <property type="match status" value="1"/>
</dbReference>
<dbReference type="GO" id="GO:0008233">
    <property type="term" value="F:peptidase activity"/>
    <property type="evidence" value="ECO:0007669"/>
    <property type="project" value="UniProtKB-KW"/>
</dbReference>